<dbReference type="PANTHER" id="PTHR34835:SF90">
    <property type="entry name" value="AMINOTRANSFERASE-LIKE PLANT MOBILE DOMAIN-CONTAINING PROTEIN"/>
    <property type="match status" value="1"/>
</dbReference>
<feature type="region of interest" description="Disordered" evidence="1">
    <location>
        <begin position="24"/>
        <end position="45"/>
    </location>
</feature>
<protein>
    <submittedName>
        <fullName evidence="2">Uncharacterized protein</fullName>
    </submittedName>
</protein>
<reference evidence="2" key="1">
    <citation type="submission" date="2022-04" db="EMBL/GenBank/DDBJ databases">
        <title>Carnegiea gigantea Genome sequencing and assembly v2.</title>
        <authorList>
            <person name="Copetti D."/>
            <person name="Sanderson M.J."/>
            <person name="Burquez A."/>
            <person name="Wojciechowski M.F."/>
        </authorList>
    </citation>
    <scope>NUCLEOTIDE SEQUENCE</scope>
    <source>
        <strain evidence="2">SGP5-SGP5p</strain>
        <tissue evidence="2">Aerial part</tissue>
    </source>
</reference>
<proteinExistence type="predicted"/>
<keyword evidence="3" id="KW-1185">Reference proteome</keyword>
<dbReference type="Proteomes" id="UP001153076">
    <property type="component" value="Unassembled WGS sequence"/>
</dbReference>
<comment type="caution">
    <text evidence="2">The sequence shown here is derived from an EMBL/GenBank/DDBJ whole genome shotgun (WGS) entry which is preliminary data.</text>
</comment>
<evidence type="ECO:0000313" key="2">
    <source>
        <dbReference type="EMBL" id="KAJ8422766.1"/>
    </source>
</evidence>
<dbReference type="OrthoDB" id="1749534at2759"/>
<evidence type="ECO:0000256" key="1">
    <source>
        <dbReference type="SAM" id="MobiDB-lite"/>
    </source>
</evidence>
<gene>
    <name evidence="2" type="ORF">Cgig2_013551</name>
</gene>
<organism evidence="2 3">
    <name type="scientific">Carnegiea gigantea</name>
    <dbReference type="NCBI Taxonomy" id="171969"/>
    <lineage>
        <taxon>Eukaryota</taxon>
        <taxon>Viridiplantae</taxon>
        <taxon>Streptophyta</taxon>
        <taxon>Embryophyta</taxon>
        <taxon>Tracheophyta</taxon>
        <taxon>Spermatophyta</taxon>
        <taxon>Magnoliopsida</taxon>
        <taxon>eudicotyledons</taxon>
        <taxon>Gunneridae</taxon>
        <taxon>Pentapetalae</taxon>
        <taxon>Caryophyllales</taxon>
        <taxon>Cactineae</taxon>
        <taxon>Cactaceae</taxon>
        <taxon>Cactoideae</taxon>
        <taxon>Echinocereeae</taxon>
        <taxon>Carnegiea</taxon>
    </lineage>
</organism>
<name>A0A9Q1JJS5_9CARY</name>
<dbReference type="PANTHER" id="PTHR34835">
    <property type="entry name" value="OS07G0283600 PROTEIN-RELATED"/>
    <property type="match status" value="1"/>
</dbReference>
<dbReference type="EMBL" id="JAKOGI010002152">
    <property type="protein sequence ID" value="KAJ8422766.1"/>
    <property type="molecule type" value="Genomic_DNA"/>
</dbReference>
<dbReference type="AlphaFoldDB" id="A0A9Q1JJS5"/>
<evidence type="ECO:0000313" key="3">
    <source>
        <dbReference type="Proteomes" id="UP001153076"/>
    </source>
</evidence>
<sequence length="199" mass="22743">MPSLGLDHANSDDEVSHGELSVLKHKKQHKSLKQHTSSTVHVQDPKAMQSMPKHAEANIRFGGFLHLQVNELPEDLCKWLVDRFDPYSVILYISPDKKIDFTPMDVHLTLGLPIGGRKVEEFYGKKPKKNAKYNEVLAARRKEWNMQDGTSKLSQMPQYILSQADAGKSFKRLCVVHGLLLFQHFKECTLHTLFCQECC</sequence>
<accession>A0A9Q1JJS5</accession>
<feature type="compositionally biased region" description="Basic residues" evidence="1">
    <location>
        <begin position="24"/>
        <end position="33"/>
    </location>
</feature>